<comment type="subcellular location">
    <subcellularLocation>
        <location evidence="1">Secreted</location>
    </subcellularLocation>
</comment>
<dbReference type="InterPro" id="IPR018511">
    <property type="entry name" value="Hemolysin-typ_Ca-bd_CS"/>
</dbReference>
<evidence type="ECO:0000313" key="3">
    <source>
        <dbReference type="EMBL" id="MDO6963015.1"/>
    </source>
</evidence>
<dbReference type="PROSITE" id="PS00330">
    <property type="entry name" value="HEMOLYSIN_CALCIUM"/>
    <property type="match status" value="1"/>
</dbReference>
<dbReference type="PANTHER" id="PTHR38340">
    <property type="entry name" value="S-LAYER PROTEIN"/>
    <property type="match status" value="1"/>
</dbReference>
<dbReference type="RefSeq" id="WP_304374901.1">
    <property type="nucleotide sequence ID" value="NZ_JAUOZU010000002.1"/>
</dbReference>
<name>A0ABT8YH55_9HYPH</name>
<dbReference type="PRINTS" id="PR00313">
    <property type="entry name" value="CABNDNGRPT"/>
</dbReference>
<proteinExistence type="predicted"/>
<comment type="caution">
    <text evidence="3">The sequence shown here is derived from an EMBL/GenBank/DDBJ whole genome shotgun (WGS) entry which is preliminary data.</text>
</comment>
<evidence type="ECO:0000256" key="1">
    <source>
        <dbReference type="ARBA" id="ARBA00004613"/>
    </source>
</evidence>
<evidence type="ECO:0000313" key="4">
    <source>
        <dbReference type="Proteomes" id="UP001174932"/>
    </source>
</evidence>
<dbReference type="InterPro" id="IPR050557">
    <property type="entry name" value="RTX_toxin/Mannuronan_C5-epim"/>
</dbReference>
<dbReference type="InterPro" id="IPR011049">
    <property type="entry name" value="Serralysin-like_metalloprot_C"/>
</dbReference>
<accession>A0ABT8YH55</accession>
<dbReference type="Pfam" id="PF00353">
    <property type="entry name" value="HemolysinCabind"/>
    <property type="match status" value="8"/>
</dbReference>
<dbReference type="EMBL" id="JAUOZU010000002">
    <property type="protein sequence ID" value="MDO6963015.1"/>
    <property type="molecule type" value="Genomic_DNA"/>
</dbReference>
<dbReference type="Gene3D" id="2.150.10.10">
    <property type="entry name" value="Serralysin-like metalloprotease, C-terminal"/>
    <property type="match status" value="5"/>
</dbReference>
<organism evidence="3 4">
    <name type="scientific">Rhizobium alvei</name>
    <dbReference type="NCBI Taxonomy" id="1132659"/>
    <lineage>
        <taxon>Bacteria</taxon>
        <taxon>Pseudomonadati</taxon>
        <taxon>Pseudomonadota</taxon>
        <taxon>Alphaproteobacteria</taxon>
        <taxon>Hyphomicrobiales</taxon>
        <taxon>Rhizobiaceae</taxon>
        <taxon>Rhizobium/Agrobacterium group</taxon>
        <taxon>Rhizobium</taxon>
    </lineage>
</organism>
<keyword evidence="4" id="KW-1185">Reference proteome</keyword>
<protein>
    <submittedName>
        <fullName evidence="3">Calcium-binding protein</fullName>
    </submittedName>
</protein>
<dbReference type="InterPro" id="IPR001343">
    <property type="entry name" value="Hemolysn_Ca-bd"/>
</dbReference>
<keyword evidence="2" id="KW-0964">Secreted</keyword>
<evidence type="ECO:0000256" key="2">
    <source>
        <dbReference type="ARBA" id="ARBA00022525"/>
    </source>
</evidence>
<sequence length="734" mass="73991">MPIKNENNSLGMEMAKITGTKRSETLNGSNANDEIFGLEGNDTLSGLGGTDSLYGGLGDDIYVVDNIGDKVIEKANEGTDLVQASVSYTLANNVENLTLTGNKAINATGNSAANILIGNVGNNVLDGKAGADKMSGGKGNDTYIVDSAGDVVTEKAGEGTDLVKSSVSFTLSNNVENLTLTGTGAINATGNAGANILTGNNGLNYLDGKAGADTMAGGLGNDSYTVDNAGDVVVEATDGGMLDLVQSSISYTLAANVERLVLTGVKAINGTGNELNNALTGNDAGNTLDGGLGADTMVGGLGADTYVVDNAGDLVTEFSDEGLDTVKASVSYILGDHVENLTLTGVVDINGTGNALSNIITGNSGANILDGAAGLDSLMGGEGDDIYSLTDGDDAVTESSGFDTITSTINRNLNDYSGIEALTLLGSADINATANDSGNDLTGNSGSNSLTGGLGDDTLDGGAGADVMDGGDGDDVYYVDDASDVISEQFAFNGEDTVYSAISYTLAEELEHISLLGSADINATGNSGHNTIIGNSGNNVLNGGSDGVDRLTGGAGDDTYIVNGTSWLITEEVNGGIDTIIASAQSIGLTGSNVENATLAGSLDKNIFGSSGSNVLIANSGTNILIGYAGNDTMTGGGGNDEFRFLTFGGVEVSNFGHDTITDFTAGTGAGDVLRVGTQFDSFTGLVQDNRIVDDGQGNCTITFDVASNSSSTITLLGVTASQLVADDFLFQTF</sequence>
<dbReference type="Proteomes" id="UP001174932">
    <property type="component" value="Unassembled WGS sequence"/>
</dbReference>
<gene>
    <name evidence="3" type="ORF">Q4481_03540</name>
</gene>
<dbReference type="SUPFAM" id="SSF51120">
    <property type="entry name" value="beta-Roll"/>
    <property type="match status" value="5"/>
</dbReference>
<dbReference type="PANTHER" id="PTHR38340:SF1">
    <property type="entry name" value="S-LAYER PROTEIN"/>
    <property type="match status" value="1"/>
</dbReference>
<reference evidence="3" key="2">
    <citation type="submission" date="2023-07" db="EMBL/GenBank/DDBJ databases">
        <authorList>
            <person name="Shen H."/>
        </authorList>
    </citation>
    <scope>NUCLEOTIDE SEQUENCE</scope>
    <source>
        <strain evidence="3">TNR-22</strain>
    </source>
</reference>
<reference evidence="3" key="1">
    <citation type="journal article" date="2015" name="Int. J. Syst. Evol. Microbiol.">
        <title>Rhizobium alvei sp. nov., isolated from a freshwater river.</title>
        <authorList>
            <person name="Sheu S.Y."/>
            <person name="Huang H.W."/>
            <person name="Young C.C."/>
            <person name="Chen W.M."/>
        </authorList>
    </citation>
    <scope>NUCLEOTIDE SEQUENCE</scope>
    <source>
        <strain evidence="3">TNR-22</strain>
    </source>
</reference>